<gene>
    <name evidence="1" type="ORF">Amon02_001259500</name>
</gene>
<reference evidence="1" key="1">
    <citation type="submission" date="2023-04" db="EMBL/GenBank/DDBJ databases">
        <title>Ambrosiozyma monospora NBRC 10751.</title>
        <authorList>
            <person name="Ichikawa N."/>
            <person name="Sato H."/>
            <person name="Tonouchi N."/>
        </authorList>
    </citation>
    <scope>NUCLEOTIDE SEQUENCE</scope>
    <source>
        <strain evidence="1">NBRC 10751</strain>
    </source>
</reference>
<evidence type="ECO:0000313" key="1">
    <source>
        <dbReference type="EMBL" id="GMF06190.1"/>
    </source>
</evidence>
<organism evidence="1 2">
    <name type="scientific">Ambrosiozyma monospora</name>
    <name type="common">Yeast</name>
    <name type="synonym">Endomycopsis monosporus</name>
    <dbReference type="NCBI Taxonomy" id="43982"/>
    <lineage>
        <taxon>Eukaryota</taxon>
        <taxon>Fungi</taxon>
        <taxon>Dikarya</taxon>
        <taxon>Ascomycota</taxon>
        <taxon>Saccharomycotina</taxon>
        <taxon>Pichiomycetes</taxon>
        <taxon>Pichiales</taxon>
        <taxon>Pichiaceae</taxon>
        <taxon>Ambrosiozyma</taxon>
    </lineage>
</organism>
<name>A0ACB5U9Z0_AMBMO</name>
<dbReference type="Proteomes" id="UP001165064">
    <property type="component" value="Unassembled WGS sequence"/>
</dbReference>
<evidence type="ECO:0000313" key="2">
    <source>
        <dbReference type="Proteomes" id="UP001165064"/>
    </source>
</evidence>
<keyword evidence="2" id="KW-1185">Reference proteome</keyword>
<sequence>MKQIEGPKPEINGSLVLCGYPWVQNATVRENILFGCSYDEEKYDTIVEACSLTKDFSLLSGGDLTEVGERGITLSGGQKARISLARAVYSDTDIILMDDVLSAVDAKVGKHIVDHCLLDYLKDKTRILATHQLSLIGEADKVVFLNGDGTVDVGSFHELNMYNAGFKSLMAHSQKSAQDTHSEKKDDSDESGDLDYRR</sequence>
<protein>
    <submittedName>
        <fullName evidence="1">Unnamed protein product</fullName>
    </submittedName>
</protein>
<comment type="caution">
    <text evidence="1">The sequence shown here is derived from an EMBL/GenBank/DDBJ whole genome shotgun (WGS) entry which is preliminary data.</text>
</comment>
<proteinExistence type="predicted"/>
<accession>A0ACB5U9Z0</accession>
<dbReference type="EMBL" id="BSXS01014936">
    <property type="protein sequence ID" value="GMF06190.1"/>
    <property type="molecule type" value="Genomic_DNA"/>
</dbReference>